<dbReference type="PANTHER" id="PTHR33112:SF9">
    <property type="entry name" value="HETEROKARYON INCOMPATIBILITY DOMAIN-CONTAINING PROTEIN"/>
    <property type="match status" value="1"/>
</dbReference>
<organism evidence="3 4">
    <name type="scientific">Xylaria bambusicola</name>
    <dbReference type="NCBI Taxonomy" id="326684"/>
    <lineage>
        <taxon>Eukaryota</taxon>
        <taxon>Fungi</taxon>
        <taxon>Dikarya</taxon>
        <taxon>Ascomycota</taxon>
        <taxon>Pezizomycotina</taxon>
        <taxon>Sordariomycetes</taxon>
        <taxon>Xylariomycetidae</taxon>
        <taxon>Xylariales</taxon>
        <taxon>Xylariaceae</taxon>
        <taxon>Xylaria</taxon>
    </lineage>
</organism>
<dbReference type="Proteomes" id="UP001305414">
    <property type="component" value="Unassembled WGS sequence"/>
</dbReference>
<gene>
    <name evidence="3" type="ORF">RRF57_005560</name>
</gene>
<dbReference type="Pfam" id="PF06985">
    <property type="entry name" value="HET"/>
    <property type="match status" value="1"/>
</dbReference>
<dbReference type="AlphaFoldDB" id="A0AAN7UCU3"/>
<evidence type="ECO:0000259" key="2">
    <source>
        <dbReference type="Pfam" id="PF06985"/>
    </source>
</evidence>
<keyword evidence="4" id="KW-1185">Reference proteome</keyword>
<feature type="region of interest" description="Disordered" evidence="1">
    <location>
        <begin position="1"/>
        <end position="26"/>
    </location>
</feature>
<comment type="caution">
    <text evidence="3">The sequence shown here is derived from an EMBL/GenBank/DDBJ whole genome shotgun (WGS) entry which is preliminary data.</text>
</comment>
<feature type="domain" description="Heterokaryon incompatibility" evidence="2">
    <location>
        <begin position="218"/>
        <end position="372"/>
    </location>
</feature>
<reference evidence="3 4" key="1">
    <citation type="submission" date="2023-10" db="EMBL/GenBank/DDBJ databases">
        <title>Draft genome sequence of Xylaria bambusicola isolate GMP-LS, the root and basal stem rot pathogen of sugarcane in Indonesia.</title>
        <authorList>
            <person name="Selvaraj P."/>
            <person name="Muralishankar V."/>
            <person name="Muruganantham S."/>
            <person name="Sp S."/>
            <person name="Haryani S."/>
            <person name="Lau K.J.X."/>
            <person name="Naqvi N.I."/>
        </authorList>
    </citation>
    <scope>NUCLEOTIDE SEQUENCE [LARGE SCALE GENOMIC DNA]</scope>
    <source>
        <strain evidence="3">GMP-LS</strain>
    </source>
</reference>
<evidence type="ECO:0000313" key="4">
    <source>
        <dbReference type="Proteomes" id="UP001305414"/>
    </source>
</evidence>
<dbReference type="PANTHER" id="PTHR33112">
    <property type="entry name" value="DOMAIN PROTEIN, PUTATIVE-RELATED"/>
    <property type="match status" value="1"/>
</dbReference>
<evidence type="ECO:0000313" key="3">
    <source>
        <dbReference type="EMBL" id="KAK5629845.1"/>
    </source>
</evidence>
<evidence type="ECO:0000256" key="1">
    <source>
        <dbReference type="SAM" id="MobiDB-lite"/>
    </source>
</evidence>
<accession>A0AAN7UCU3</accession>
<dbReference type="EMBL" id="JAWHQM010000013">
    <property type="protein sequence ID" value="KAK5629845.1"/>
    <property type="molecule type" value="Genomic_DNA"/>
</dbReference>
<name>A0AAN7UCU3_9PEZI</name>
<sequence length="698" mass="79323">MANPSMSVDEEVIEGDGTQDSGPLRTWSDEDASYMVIPLEALMNFPKSEDKQEYSTVECTVCEDLASGRPKEAIWRQRSILELDASAEQGCKYCLLLGKGIRACVPEVELMDEIALENRLAKVFSEKPPNRYGISIFKGENDDSWENKVISVRSIPSGDTSSESAIGHAKEWMRNCIEQHDQCDTGEERPAPSRLIDTKLDQSQDVKLIETENLTCQYVCLSHCWGSSTAIKTTKGTLPERKEKMRWNSLCPTFQDAITVVRKLGLRYLWIDSLCIIQDDDEDWAKESSKMATIYNLAHLTIAATRSPSHEGGCFAKMNPQFQTHKTTVPGPEEKELTLFFRQLMPHCAGLILSPAQADEFPLLDRAWVYQERLLSPRMLHFHNNELSWECAHHSVCECGEDVKSYMEIYLQSFKRPKVEHAKALAKTGTFAMADRWHQIVQEYSGLRMTFQKDALPALSGLARQMSEHREGEQYVAGLWDFTIFVDMLWAVQSGSGRRPRKWRGPSWSWVSTTAAVTYVQASVFAIVNLYPDIVDSNVRVMSEDRFAQVKKPTWIKIKSALFTGARVQYVQHRDEDSRARQAWMDNYAIHAMDAPLGHFTPDYNYSDAQQETEMAVPDGSSVDLALIGKTDNRYLYLVLIKLCPTPIPESAVTWEFDKDEWTIVRERIGLLTVEHHLSTVDPVSQSLEVCEEEILIV</sequence>
<proteinExistence type="predicted"/>
<dbReference type="InterPro" id="IPR010730">
    <property type="entry name" value="HET"/>
</dbReference>
<protein>
    <recommendedName>
        <fullName evidence="2">Heterokaryon incompatibility domain-containing protein</fullName>
    </recommendedName>
</protein>